<protein>
    <recommendedName>
        <fullName evidence="2">F5/8 type C domain-containing protein</fullName>
    </recommendedName>
</protein>
<dbReference type="Pfam" id="PF00754">
    <property type="entry name" value="F5_F8_type_C"/>
    <property type="match status" value="2"/>
</dbReference>
<comment type="caution">
    <text evidence="3">The sequence shown here is derived from an EMBL/GenBank/DDBJ whole genome shotgun (WGS) entry which is preliminary data.</text>
</comment>
<gene>
    <name evidence="3" type="ORF">GCM10010912_04060</name>
</gene>
<evidence type="ECO:0000259" key="2">
    <source>
        <dbReference type="PROSITE" id="PS50022"/>
    </source>
</evidence>
<dbReference type="PANTHER" id="PTHR45713:SF6">
    <property type="entry name" value="F5_8 TYPE C DOMAIN-CONTAINING PROTEIN"/>
    <property type="match status" value="1"/>
</dbReference>
<dbReference type="SUPFAM" id="SSF49785">
    <property type="entry name" value="Galactose-binding domain-like"/>
    <property type="match status" value="2"/>
</dbReference>
<evidence type="ECO:0000313" key="3">
    <source>
        <dbReference type="EMBL" id="GGF62105.1"/>
    </source>
</evidence>
<name>A0A917F9A6_9BACL</name>
<dbReference type="EMBL" id="BMKR01000002">
    <property type="protein sequence ID" value="GGF62105.1"/>
    <property type="molecule type" value="Genomic_DNA"/>
</dbReference>
<dbReference type="AlphaFoldDB" id="A0A917F9A6"/>
<dbReference type="InterPro" id="IPR051941">
    <property type="entry name" value="BG_Antigen-Binding_Lectin"/>
</dbReference>
<feature type="compositionally biased region" description="Low complexity" evidence="1">
    <location>
        <begin position="186"/>
        <end position="215"/>
    </location>
</feature>
<reference evidence="3" key="1">
    <citation type="journal article" date="2014" name="Int. J. Syst. Evol. Microbiol.">
        <title>Complete genome sequence of Corynebacterium casei LMG S-19264T (=DSM 44701T), isolated from a smear-ripened cheese.</title>
        <authorList>
            <consortium name="US DOE Joint Genome Institute (JGI-PGF)"/>
            <person name="Walter F."/>
            <person name="Albersmeier A."/>
            <person name="Kalinowski J."/>
            <person name="Ruckert C."/>
        </authorList>
    </citation>
    <scope>NUCLEOTIDE SEQUENCE</scope>
    <source>
        <strain evidence="3">CGMCC 1.16134</strain>
    </source>
</reference>
<keyword evidence="4" id="KW-1185">Reference proteome</keyword>
<accession>A0A917F9A6</accession>
<dbReference type="InterPro" id="IPR011635">
    <property type="entry name" value="CARDB"/>
</dbReference>
<reference evidence="3" key="2">
    <citation type="submission" date="2020-09" db="EMBL/GenBank/DDBJ databases">
        <authorList>
            <person name="Sun Q."/>
            <person name="Zhou Y."/>
        </authorList>
    </citation>
    <scope>NUCLEOTIDE SEQUENCE</scope>
    <source>
        <strain evidence="3">CGMCC 1.16134</strain>
    </source>
</reference>
<dbReference type="InterPro" id="IPR013783">
    <property type="entry name" value="Ig-like_fold"/>
</dbReference>
<dbReference type="InterPro" id="IPR008979">
    <property type="entry name" value="Galactose-bd-like_sf"/>
</dbReference>
<evidence type="ECO:0000313" key="4">
    <source>
        <dbReference type="Proteomes" id="UP000637643"/>
    </source>
</evidence>
<organism evidence="3 4">
    <name type="scientific">Paenibacillus albidus</name>
    <dbReference type="NCBI Taxonomy" id="2041023"/>
    <lineage>
        <taxon>Bacteria</taxon>
        <taxon>Bacillati</taxon>
        <taxon>Bacillota</taxon>
        <taxon>Bacilli</taxon>
        <taxon>Bacillales</taxon>
        <taxon>Paenibacillaceae</taxon>
        <taxon>Paenibacillus</taxon>
    </lineage>
</organism>
<dbReference type="PANTHER" id="PTHR45713">
    <property type="entry name" value="FTP DOMAIN-CONTAINING PROTEIN"/>
    <property type="match status" value="1"/>
</dbReference>
<dbReference type="Proteomes" id="UP000637643">
    <property type="component" value="Unassembled WGS sequence"/>
</dbReference>
<evidence type="ECO:0000256" key="1">
    <source>
        <dbReference type="SAM" id="MobiDB-lite"/>
    </source>
</evidence>
<feature type="domain" description="F5/8 type C" evidence="2">
    <location>
        <begin position="223"/>
        <end position="365"/>
    </location>
</feature>
<dbReference type="SMART" id="SM00231">
    <property type="entry name" value="FA58C"/>
    <property type="match status" value="2"/>
</dbReference>
<sequence>MRNKYVVWSLVVSMLITSLFLAGGPLVSVSAAGGPNLTLGKIVTASGQSQTYSPDNVKDSNQGTYWESTNNTFPQWIQVDLGATTSIDQIVLKLPTEDWDMRFQTMAVQGSTNGSVFTDIVASTAYVFNPSVDSNTVTINFAAASTRYVRLHVTSNTGWPAAQLAEFEIYGGGGGPTPTATPSPSPTATGTPAPTSTTTPAPTPMQSSTPMPTATAMPTVTPASTPSAGANLAIGKTITVSSSTQTFIAANANDNDTGTYWEGNGNPSTLTLDLGANHNITSVVLKLNPSSEWGKRTQTIQVLGHNQNTTAFSNLVSAQTYTFDPAAGNVVTIPVTATVKRLQLNITANTGAPAGQIAEFQVFGTPAPNPDLTITGMSWSPSSPVENSVIALNATVKNNGSADSAATSVNFYLNNELVGSAPVGLLTAGTSTTVSLNAGTITAATYSVSSKVDENNEIIEQNDTNEFHISRCRSRYKLRPGRNGILDTE</sequence>
<dbReference type="Gene3D" id="2.60.40.10">
    <property type="entry name" value="Immunoglobulins"/>
    <property type="match status" value="1"/>
</dbReference>
<dbReference type="PROSITE" id="PS50022">
    <property type="entry name" value="FA58C_3"/>
    <property type="match status" value="2"/>
</dbReference>
<feature type="domain" description="F5/8 type C" evidence="2">
    <location>
        <begin position="24"/>
        <end position="172"/>
    </location>
</feature>
<dbReference type="InterPro" id="IPR000421">
    <property type="entry name" value="FA58C"/>
</dbReference>
<proteinExistence type="predicted"/>
<dbReference type="Pfam" id="PF07705">
    <property type="entry name" value="CARDB"/>
    <property type="match status" value="1"/>
</dbReference>
<feature type="region of interest" description="Disordered" evidence="1">
    <location>
        <begin position="170"/>
        <end position="215"/>
    </location>
</feature>
<dbReference type="Gene3D" id="2.60.120.260">
    <property type="entry name" value="Galactose-binding domain-like"/>
    <property type="match status" value="2"/>
</dbReference>